<dbReference type="SUPFAM" id="SSF50249">
    <property type="entry name" value="Nucleic acid-binding proteins"/>
    <property type="match status" value="1"/>
</dbReference>
<gene>
    <name evidence="4" type="ORF">GCM10022378_01990</name>
</gene>
<dbReference type="PIRSF" id="PIRSF002070">
    <property type="entry name" value="SSB"/>
    <property type="match status" value="1"/>
</dbReference>
<keyword evidence="5" id="KW-1185">Reference proteome</keyword>
<dbReference type="EMBL" id="BAABCK010000009">
    <property type="protein sequence ID" value="GAA3715099.1"/>
    <property type="molecule type" value="Genomic_DNA"/>
</dbReference>
<feature type="region of interest" description="Disordered" evidence="3">
    <location>
        <begin position="103"/>
        <end position="130"/>
    </location>
</feature>
<dbReference type="CDD" id="cd04496">
    <property type="entry name" value="SSB_OBF"/>
    <property type="match status" value="1"/>
</dbReference>
<name>A0ABP7EC04_9STAP</name>
<keyword evidence="1 2" id="KW-0238">DNA-binding</keyword>
<dbReference type="Proteomes" id="UP001500920">
    <property type="component" value="Unassembled WGS sequence"/>
</dbReference>
<reference evidence="5" key="1">
    <citation type="journal article" date="2019" name="Int. J. Syst. Evol. Microbiol.">
        <title>The Global Catalogue of Microorganisms (GCM) 10K type strain sequencing project: providing services to taxonomists for standard genome sequencing and annotation.</title>
        <authorList>
            <consortium name="The Broad Institute Genomics Platform"/>
            <consortium name="The Broad Institute Genome Sequencing Center for Infectious Disease"/>
            <person name="Wu L."/>
            <person name="Ma J."/>
        </authorList>
    </citation>
    <scope>NUCLEOTIDE SEQUENCE [LARGE SCALE GENOMIC DNA]</scope>
    <source>
        <strain evidence="5">JCM 16981</strain>
    </source>
</reference>
<dbReference type="Gene3D" id="2.40.50.140">
    <property type="entry name" value="Nucleic acid-binding proteins"/>
    <property type="match status" value="1"/>
</dbReference>
<evidence type="ECO:0000256" key="2">
    <source>
        <dbReference type="PIRNR" id="PIRNR002070"/>
    </source>
</evidence>
<protein>
    <recommendedName>
        <fullName evidence="2">Single-stranded DNA-binding protein</fullName>
    </recommendedName>
</protein>
<accession>A0ABP7EC04</accession>
<dbReference type="Pfam" id="PF00436">
    <property type="entry name" value="SSB"/>
    <property type="match status" value="1"/>
</dbReference>
<evidence type="ECO:0000313" key="4">
    <source>
        <dbReference type="EMBL" id="GAA3715099.1"/>
    </source>
</evidence>
<dbReference type="InterPro" id="IPR012340">
    <property type="entry name" value="NA-bd_OB-fold"/>
</dbReference>
<dbReference type="InterPro" id="IPR000424">
    <property type="entry name" value="Primosome_PriB/ssb"/>
</dbReference>
<feature type="compositionally biased region" description="Basic and acidic residues" evidence="3">
    <location>
        <begin position="106"/>
        <end position="119"/>
    </location>
</feature>
<dbReference type="InterPro" id="IPR011344">
    <property type="entry name" value="ssDNA-bd"/>
</dbReference>
<evidence type="ECO:0000256" key="3">
    <source>
        <dbReference type="SAM" id="MobiDB-lite"/>
    </source>
</evidence>
<evidence type="ECO:0000313" key="5">
    <source>
        <dbReference type="Proteomes" id="UP001500920"/>
    </source>
</evidence>
<organism evidence="4 5">
    <name type="scientific">Salinicoccus jeotgali</name>
    <dbReference type="NCBI Taxonomy" id="381634"/>
    <lineage>
        <taxon>Bacteria</taxon>
        <taxon>Bacillati</taxon>
        <taxon>Bacillota</taxon>
        <taxon>Bacilli</taxon>
        <taxon>Bacillales</taxon>
        <taxon>Staphylococcaceae</taxon>
        <taxon>Salinicoccus</taxon>
    </lineage>
</organism>
<dbReference type="RefSeq" id="WP_344700756.1">
    <property type="nucleotide sequence ID" value="NZ_BAABCK010000009.1"/>
</dbReference>
<sequence>MNSLNLIGRVAHDVEVKYVGEKEMPVVNNSIAVTDKGNREKVNFIPFTILGKGAENLKKVAEKGDMIALENAELKVENYTNKNDEKRTRTYALAFFFSLVKKKSKGKEEQKESNEKFESPLDFEDDDMPF</sequence>
<comment type="caution">
    <text evidence="4">The sequence shown here is derived from an EMBL/GenBank/DDBJ whole genome shotgun (WGS) entry which is preliminary data.</text>
</comment>
<dbReference type="PROSITE" id="PS50935">
    <property type="entry name" value="SSB"/>
    <property type="match status" value="1"/>
</dbReference>
<feature type="compositionally biased region" description="Acidic residues" evidence="3">
    <location>
        <begin position="121"/>
        <end position="130"/>
    </location>
</feature>
<proteinExistence type="predicted"/>
<evidence type="ECO:0000256" key="1">
    <source>
        <dbReference type="ARBA" id="ARBA00023125"/>
    </source>
</evidence>